<keyword evidence="8" id="KW-1185">Reference proteome</keyword>
<feature type="domain" description="DUF1588" evidence="4">
    <location>
        <begin position="433"/>
        <end position="528"/>
    </location>
</feature>
<dbReference type="InterPro" id="IPR013042">
    <property type="entry name" value="DUF1592"/>
</dbReference>
<dbReference type="STRING" id="1513793.SAMN06296036_10640"/>
<evidence type="ECO:0000259" key="6">
    <source>
        <dbReference type="Pfam" id="PF07637"/>
    </source>
</evidence>
<dbReference type="InterPro" id="IPR013039">
    <property type="entry name" value="DUF1588"/>
</dbReference>
<dbReference type="InterPro" id="IPR013043">
    <property type="entry name" value="DUF1595"/>
</dbReference>
<feature type="domain" description="DUF1592" evidence="5">
    <location>
        <begin position="292"/>
        <end position="417"/>
    </location>
</feature>
<dbReference type="OrthoDB" id="127185at2"/>
<proteinExistence type="predicted"/>
<evidence type="ECO:0000256" key="1">
    <source>
        <dbReference type="SAM" id="MobiDB-lite"/>
    </source>
</evidence>
<dbReference type="InterPro" id="IPR011478">
    <property type="entry name" value="DUF1585"/>
</dbReference>
<dbReference type="Pfam" id="PF07627">
    <property type="entry name" value="PSCyt3"/>
    <property type="match status" value="1"/>
</dbReference>
<evidence type="ECO:0000259" key="5">
    <source>
        <dbReference type="Pfam" id="PF07631"/>
    </source>
</evidence>
<evidence type="ECO:0000313" key="7">
    <source>
        <dbReference type="EMBL" id="SMF16479.1"/>
    </source>
</evidence>
<feature type="domain" description="DUF1595" evidence="6">
    <location>
        <begin position="220"/>
        <end position="281"/>
    </location>
</feature>
<dbReference type="PROSITE" id="PS51257">
    <property type="entry name" value="PROKAR_LIPOPROTEIN"/>
    <property type="match status" value="1"/>
</dbReference>
<evidence type="ECO:0000259" key="2">
    <source>
        <dbReference type="Pfam" id="PF07624"/>
    </source>
</evidence>
<dbReference type="Pfam" id="PF07631">
    <property type="entry name" value="PSD4"/>
    <property type="match status" value="1"/>
</dbReference>
<dbReference type="InterPro" id="IPR013036">
    <property type="entry name" value="DUF1587"/>
</dbReference>
<dbReference type="Pfam" id="PF07637">
    <property type="entry name" value="PSD5"/>
    <property type="match status" value="1"/>
</dbReference>
<dbReference type="Pfam" id="PF07624">
    <property type="entry name" value="PSD2"/>
    <property type="match status" value="1"/>
</dbReference>
<dbReference type="Proteomes" id="UP000192907">
    <property type="component" value="Unassembled WGS sequence"/>
</dbReference>
<accession>A0A1Y6BKK2</accession>
<evidence type="ECO:0000259" key="3">
    <source>
        <dbReference type="Pfam" id="PF07626"/>
    </source>
</evidence>
<gene>
    <name evidence="7" type="ORF">SAMN06296036_10640</name>
</gene>
<dbReference type="EMBL" id="FWZT01000006">
    <property type="protein sequence ID" value="SMF16479.1"/>
    <property type="molecule type" value="Genomic_DNA"/>
</dbReference>
<name>A0A1Y6BKK2_9BACT</name>
<evidence type="ECO:0000259" key="4">
    <source>
        <dbReference type="Pfam" id="PF07627"/>
    </source>
</evidence>
<sequence length="621" mass="69620">MIRPILFLGLIGMAGCSLSPDEPENSDLAQVTLNGLRGIDYDSSGILVKQDSQTVFQRDNIPKEESEIDVTLQPGSYAFQLDFKKGQDLIASSTYCSGEQQTFDLMAGQNDIRVFVCTADGKGVFTPSCNSEEESLGRRVLRRLTAREMQKSVNGIMGRNFPIQDLLPTESKDHGLDNSVTSLVVTDDHAKAYLAMAKTVAEEMTKQNSRFLKCQGGEACMNEFLTNWGELIWRKTLNSEERNSLLELYRQQTVAQGTWEKGFEAMAAAMFFAPEFLYRPEIGEESDGIAKLTNFELASELSFLIWGRGPDRELLGLAKQDKLDQATLVTQAERLLKSPDAKSQLGHFVATWLESDMVLSSNKDMNRWPNYNWEMRRDLDLETRDFFNHVSFETDGDFERLFLSPYTIATDRTNTIYKGTKDGEKIYYPEGERRGLLGHGSVLAAHSTFDETGPIHRGVFLLEKILCEEMPSPPDSLDIQPPPRDPNASTRERFAAHSDNPACAACHVKIDGAGFGFENFDAVGQFQTIDNGKTVDSTGVVKIDAVDHNYDGLYELSGKLASSLQAKLCFAKKVYTQSYGVHEEEQDKCAVETLQSKFLKHGNIKNVWLDLVSDKAFRHRR</sequence>
<organism evidence="7 8">
    <name type="scientific">Pseudobacteriovorax antillogorgiicola</name>
    <dbReference type="NCBI Taxonomy" id="1513793"/>
    <lineage>
        <taxon>Bacteria</taxon>
        <taxon>Pseudomonadati</taxon>
        <taxon>Bdellovibrionota</taxon>
        <taxon>Oligoflexia</taxon>
        <taxon>Oligoflexales</taxon>
        <taxon>Pseudobacteriovoracaceae</taxon>
        <taxon>Pseudobacteriovorax</taxon>
    </lineage>
</organism>
<reference evidence="8" key="1">
    <citation type="submission" date="2017-04" db="EMBL/GenBank/DDBJ databases">
        <authorList>
            <person name="Varghese N."/>
            <person name="Submissions S."/>
        </authorList>
    </citation>
    <scope>NUCLEOTIDE SEQUENCE [LARGE SCALE GENOMIC DNA]</scope>
    <source>
        <strain evidence="8">RKEM611</strain>
    </source>
</reference>
<feature type="domain" description="DUF1585" evidence="2">
    <location>
        <begin position="549"/>
        <end position="617"/>
    </location>
</feature>
<protein>
    <recommendedName>
        <fullName evidence="9">DUF1592 domain-containing protein</fullName>
    </recommendedName>
</protein>
<evidence type="ECO:0008006" key="9">
    <source>
        <dbReference type="Google" id="ProtNLM"/>
    </source>
</evidence>
<feature type="domain" description="DUF1587" evidence="3">
    <location>
        <begin position="142"/>
        <end position="204"/>
    </location>
</feature>
<dbReference type="AlphaFoldDB" id="A0A1Y6BKK2"/>
<feature type="region of interest" description="Disordered" evidence="1">
    <location>
        <begin position="472"/>
        <end position="491"/>
    </location>
</feature>
<evidence type="ECO:0000313" key="8">
    <source>
        <dbReference type="Proteomes" id="UP000192907"/>
    </source>
</evidence>
<dbReference type="RefSeq" id="WP_132318070.1">
    <property type="nucleotide sequence ID" value="NZ_FWZT01000006.1"/>
</dbReference>
<dbReference type="Pfam" id="PF07626">
    <property type="entry name" value="PSD3"/>
    <property type="match status" value="1"/>
</dbReference>